<gene>
    <name evidence="2" type="ORF">FHX73_112282</name>
</gene>
<organism evidence="2 3">
    <name type="scientific">Kitasatospora viridis</name>
    <dbReference type="NCBI Taxonomy" id="281105"/>
    <lineage>
        <taxon>Bacteria</taxon>
        <taxon>Bacillati</taxon>
        <taxon>Actinomycetota</taxon>
        <taxon>Actinomycetes</taxon>
        <taxon>Kitasatosporales</taxon>
        <taxon>Streptomycetaceae</taxon>
        <taxon>Kitasatospora</taxon>
    </lineage>
</organism>
<name>A0A561UGJ1_9ACTN</name>
<feature type="domain" description="RsiG-like" evidence="1">
    <location>
        <begin position="3"/>
        <end position="70"/>
    </location>
</feature>
<protein>
    <recommendedName>
        <fullName evidence="1">RsiG-like domain-containing protein</fullName>
    </recommendedName>
</protein>
<evidence type="ECO:0000259" key="1">
    <source>
        <dbReference type="Pfam" id="PF22802"/>
    </source>
</evidence>
<proteinExistence type="predicted"/>
<dbReference type="OrthoDB" id="5182641at2"/>
<dbReference type="RefSeq" id="WP_145904908.1">
    <property type="nucleotide sequence ID" value="NZ_BAAAMZ010000024.1"/>
</dbReference>
<keyword evidence="3" id="KW-1185">Reference proteome</keyword>
<evidence type="ECO:0000313" key="2">
    <source>
        <dbReference type="EMBL" id="TWF98473.1"/>
    </source>
</evidence>
<dbReference type="Proteomes" id="UP000317940">
    <property type="component" value="Unassembled WGS sequence"/>
</dbReference>
<dbReference type="InterPro" id="IPR049575">
    <property type="entry name" value="RsiG-like"/>
</dbReference>
<dbReference type="EMBL" id="VIWT01000001">
    <property type="protein sequence ID" value="TWF98473.1"/>
    <property type="molecule type" value="Genomic_DNA"/>
</dbReference>
<dbReference type="InterPro" id="IPR055209">
    <property type="entry name" value="RsiG-like_dom"/>
</dbReference>
<dbReference type="Pfam" id="PF22802">
    <property type="entry name" value="RsiG"/>
    <property type="match status" value="1"/>
</dbReference>
<sequence length="173" mass="19357">MDTTELAGLGLAELRTVRRDALEQEADLSYLRRLLQGRVDILRAELDRRTLELRPVPPPAETLLHRLPQILADSPSHVRQSARHVTLGTPRGEQYQEQADALMGDVRLADLAAHASAELLAALDRLTAHEREVSGRRSGLQRTADWCSAEITRRYREGEARVEDLLADRPAAD</sequence>
<accession>A0A561UGJ1</accession>
<reference evidence="2 3" key="1">
    <citation type="submission" date="2019-06" db="EMBL/GenBank/DDBJ databases">
        <title>Sequencing the genomes of 1000 actinobacteria strains.</title>
        <authorList>
            <person name="Klenk H.-P."/>
        </authorList>
    </citation>
    <scope>NUCLEOTIDE SEQUENCE [LARGE SCALE GENOMIC DNA]</scope>
    <source>
        <strain evidence="2 3">DSM 44826</strain>
    </source>
</reference>
<evidence type="ECO:0000313" key="3">
    <source>
        <dbReference type="Proteomes" id="UP000317940"/>
    </source>
</evidence>
<dbReference type="CDD" id="cd21107">
    <property type="entry name" value="RsiG"/>
    <property type="match status" value="1"/>
</dbReference>
<comment type="caution">
    <text evidence="2">The sequence shown here is derived from an EMBL/GenBank/DDBJ whole genome shotgun (WGS) entry which is preliminary data.</text>
</comment>
<dbReference type="AlphaFoldDB" id="A0A561UGJ1"/>